<keyword evidence="1" id="KW-0732">Signal</keyword>
<evidence type="ECO:0008006" key="4">
    <source>
        <dbReference type="Google" id="ProtNLM"/>
    </source>
</evidence>
<sequence length="166" mass="18115">MLKRVLFLSLILTGLLIAEEDASKEIKEDVKKVEKKVSSSSGNTQTGCGLGNAVFSAPNSAVIYALQATTNNTFGLQTFGISSGTLGCQKTRFVMDTRTQEFVASNMDSLSKDISRGSGESLDTLLELLAIQNTEEFKAKLQENYLKIYTSQKVQMNEVLDNISTL</sequence>
<organism evidence="2 3">
    <name type="scientific">Helicobacter anseris</name>
    <dbReference type="NCBI Taxonomy" id="375926"/>
    <lineage>
        <taxon>Bacteria</taxon>
        <taxon>Pseudomonadati</taxon>
        <taxon>Campylobacterota</taxon>
        <taxon>Epsilonproteobacteria</taxon>
        <taxon>Campylobacterales</taxon>
        <taxon>Helicobacteraceae</taxon>
        <taxon>Helicobacter</taxon>
    </lineage>
</organism>
<name>A0A3D8J6D3_9HELI</name>
<dbReference type="Proteomes" id="UP000256695">
    <property type="component" value="Unassembled WGS sequence"/>
</dbReference>
<dbReference type="InterPro" id="IPR021383">
    <property type="entry name" value="DUF3015"/>
</dbReference>
<feature type="chain" id="PRO_5017659528" description="DUF3015 domain-containing protein" evidence="1">
    <location>
        <begin position="19"/>
        <end position="166"/>
    </location>
</feature>
<accession>A0A3D8J6D3</accession>
<evidence type="ECO:0000256" key="1">
    <source>
        <dbReference type="SAM" id="SignalP"/>
    </source>
</evidence>
<reference evidence="2 3" key="1">
    <citation type="submission" date="2018-04" db="EMBL/GenBank/DDBJ databases">
        <title>Novel Campyloabacter and Helicobacter Species and Strains.</title>
        <authorList>
            <person name="Mannion A.J."/>
            <person name="Shen Z."/>
            <person name="Fox J.G."/>
        </authorList>
    </citation>
    <scope>NUCLEOTIDE SEQUENCE [LARGE SCALE GENOMIC DNA]</scope>
    <source>
        <strain evidence="2 3">MIT 04-9362</strain>
    </source>
</reference>
<dbReference type="AlphaFoldDB" id="A0A3D8J6D3"/>
<evidence type="ECO:0000313" key="3">
    <source>
        <dbReference type="Proteomes" id="UP000256695"/>
    </source>
</evidence>
<dbReference type="EMBL" id="NXLX01000014">
    <property type="protein sequence ID" value="RDU72982.1"/>
    <property type="molecule type" value="Genomic_DNA"/>
</dbReference>
<proteinExistence type="predicted"/>
<dbReference type="OrthoDB" id="5344038at2"/>
<gene>
    <name evidence="2" type="ORF">CQA57_05940</name>
</gene>
<evidence type="ECO:0000313" key="2">
    <source>
        <dbReference type="EMBL" id="RDU72982.1"/>
    </source>
</evidence>
<comment type="caution">
    <text evidence="2">The sequence shown here is derived from an EMBL/GenBank/DDBJ whole genome shotgun (WGS) entry which is preliminary data.</text>
</comment>
<dbReference type="RefSeq" id="WP_115579316.1">
    <property type="nucleotide sequence ID" value="NZ_NXLX01000014.1"/>
</dbReference>
<dbReference type="Pfam" id="PF11220">
    <property type="entry name" value="DUF3015"/>
    <property type="match status" value="1"/>
</dbReference>
<feature type="signal peptide" evidence="1">
    <location>
        <begin position="1"/>
        <end position="18"/>
    </location>
</feature>
<protein>
    <recommendedName>
        <fullName evidence="4">DUF3015 domain-containing protein</fullName>
    </recommendedName>
</protein>
<keyword evidence="3" id="KW-1185">Reference proteome</keyword>